<dbReference type="STRING" id="1459.AF332_13610"/>
<organism evidence="2 3">
    <name type="scientific">Sporosarcina globispora</name>
    <name type="common">Bacillus globisporus</name>
    <dbReference type="NCBI Taxonomy" id="1459"/>
    <lineage>
        <taxon>Bacteria</taxon>
        <taxon>Bacillati</taxon>
        <taxon>Bacillota</taxon>
        <taxon>Bacilli</taxon>
        <taxon>Bacillales</taxon>
        <taxon>Caryophanaceae</taxon>
        <taxon>Sporosarcina</taxon>
    </lineage>
</organism>
<dbReference type="Pfam" id="PF12867">
    <property type="entry name" value="DinB_2"/>
    <property type="match status" value="1"/>
</dbReference>
<dbReference type="Proteomes" id="UP000037109">
    <property type="component" value="Unassembled WGS sequence"/>
</dbReference>
<reference evidence="3" key="1">
    <citation type="submission" date="2015-07" db="EMBL/GenBank/DDBJ databases">
        <title>Fjat-10036 dsm4.</title>
        <authorList>
            <person name="Liu B."/>
            <person name="Wang J."/>
            <person name="Zhu Y."/>
            <person name="Liu G."/>
            <person name="Chen Q."/>
            <person name="Chen Z."/>
            <person name="Lan J."/>
            <person name="Che J."/>
            <person name="Ge C."/>
            <person name="Shi H."/>
            <person name="Pan Z."/>
            <person name="Liu X."/>
        </authorList>
    </citation>
    <scope>NUCLEOTIDE SEQUENCE [LARGE SCALE GENOMIC DNA]</scope>
    <source>
        <strain evidence="3">DSM 4</strain>
    </source>
</reference>
<comment type="caution">
    <text evidence="2">The sequence shown here is derived from an EMBL/GenBank/DDBJ whole genome shotgun (WGS) entry which is preliminary data.</text>
</comment>
<feature type="domain" description="DinB-like" evidence="1">
    <location>
        <begin position="12"/>
        <end position="150"/>
    </location>
</feature>
<dbReference type="Gene3D" id="1.20.120.450">
    <property type="entry name" value="dinb family like domain"/>
    <property type="match status" value="1"/>
</dbReference>
<dbReference type="InterPro" id="IPR034660">
    <property type="entry name" value="DinB/YfiT-like"/>
</dbReference>
<dbReference type="SUPFAM" id="SSF109854">
    <property type="entry name" value="DinB/YfiT-like putative metalloenzymes"/>
    <property type="match status" value="1"/>
</dbReference>
<gene>
    <name evidence="2" type="ORF">AF332_13610</name>
</gene>
<dbReference type="RefSeq" id="WP_053435117.1">
    <property type="nucleotide sequence ID" value="NZ_LGUF01000007.1"/>
</dbReference>
<keyword evidence="3" id="KW-1185">Reference proteome</keyword>
<evidence type="ECO:0000313" key="2">
    <source>
        <dbReference type="EMBL" id="KON87764.1"/>
    </source>
</evidence>
<evidence type="ECO:0000313" key="3">
    <source>
        <dbReference type="Proteomes" id="UP000037109"/>
    </source>
</evidence>
<evidence type="ECO:0000259" key="1">
    <source>
        <dbReference type="Pfam" id="PF12867"/>
    </source>
</evidence>
<protein>
    <recommendedName>
        <fullName evidence="1">DinB-like domain-containing protein</fullName>
    </recommendedName>
</protein>
<dbReference type="InterPro" id="IPR024775">
    <property type="entry name" value="DinB-like"/>
</dbReference>
<accession>A0A0M0GD37</accession>
<name>A0A0M0GD37_SPOGL</name>
<dbReference type="AlphaFoldDB" id="A0A0M0GD37"/>
<proteinExistence type="predicted"/>
<dbReference type="EMBL" id="LGUF01000007">
    <property type="protein sequence ID" value="KON87764.1"/>
    <property type="molecule type" value="Genomic_DNA"/>
</dbReference>
<dbReference type="OrthoDB" id="1434917at2"/>
<dbReference type="PATRIC" id="fig|1459.3.peg.2942"/>
<sequence>MNFTLSEAIEILERTPKTLGALLSGLSSEWLICNEGEGTWNAVEVVDHLIDGEEKNWIPRMNFILQEGEGKPFLPFDRYAHLNGKKEISLEEKLEVFKTVRIKNLATLKGINELETHLEKKGLHPAFGSVKVRELMSTWAVHDLTHISQISRVLANRYRTDVGPWIEYLGILKK</sequence>